<dbReference type="GeneID" id="93999032"/>
<keyword evidence="2" id="KW-1185">Reference proteome</keyword>
<dbReference type="EMBL" id="JBHTMM010000029">
    <property type="protein sequence ID" value="MFD1308678.1"/>
    <property type="molecule type" value="Genomic_DNA"/>
</dbReference>
<comment type="caution">
    <text evidence="1">The sequence shown here is derived from an EMBL/GenBank/DDBJ whole genome shotgun (WGS) entry which is preliminary data.</text>
</comment>
<evidence type="ECO:0000313" key="1">
    <source>
        <dbReference type="EMBL" id="MFD1308678.1"/>
    </source>
</evidence>
<sequence length="55" mass="6031">MAAVESSLVDLAGVSLETLRSIDRRVLAASLEELQQRIDLPQASVSDFNPAERFD</sequence>
<accession>A0ABW3XGV5</accession>
<dbReference type="Proteomes" id="UP001597058">
    <property type="component" value="Unassembled WGS sequence"/>
</dbReference>
<name>A0ABW3XGV5_9ACTN</name>
<reference evidence="2" key="1">
    <citation type="journal article" date="2019" name="Int. J. Syst. Evol. Microbiol.">
        <title>The Global Catalogue of Microorganisms (GCM) 10K type strain sequencing project: providing services to taxonomists for standard genome sequencing and annotation.</title>
        <authorList>
            <consortium name="The Broad Institute Genomics Platform"/>
            <consortium name="The Broad Institute Genome Sequencing Center for Infectious Disease"/>
            <person name="Wu L."/>
            <person name="Ma J."/>
        </authorList>
    </citation>
    <scope>NUCLEOTIDE SEQUENCE [LARGE SCALE GENOMIC DNA]</scope>
    <source>
        <strain evidence="2">CGMCC 4.7020</strain>
    </source>
</reference>
<gene>
    <name evidence="1" type="ORF">ACFQ5X_22835</name>
</gene>
<evidence type="ECO:0008006" key="3">
    <source>
        <dbReference type="Google" id="ProtNLM"/>
    </source>
</evidence>
<protein>
    <recommendedName>
        <fullName evidence="3">FXSXX-COOH protein</fullName>
    </recommendedName>
</protein>
<proteinExistence type="predicted"/>
<evidence type="ECO:0000313" key="2">
    <source>
        <dbReference type="Proteomes" id="UP001597058"/>
    </source>
</evidence>
<organism evidence="1 2">
    <name type="scientific">Streptomyces kaempferi</name>
    <dbReference type="NCBI Taxonomy" id="333725"/>
    <lineage>
        <taxon>Bacteria</taxon>
        <taxon>Bacillati</taxon>
        <taxon>Actinomycetota</taxon>
        <taxon>Actinomycetes</taxon>
        <taxon>Kitasatosporales</taxon>
        <taxon>Streptomycetaceae</taxon>
        <taxon>Streptomyces</taxon>
    </lineage>
</organism>
<dbReference type="RefSeq" id="WP_159055260.1">
    <property type="nucleotide sequence ID" value="NZ_JBHSKH010000080.1"/>
</dbReference>